<comment type="subcellular location">
    <subcellularLocation>
        <location evidence="1">Membrane</location>
        <topology evidence="1">Multi-pass membrane protein</topology>
    </subcellularLocation>
</comment>
<comment type="caution">
    <text evidence="7">The sequence shown here is derived from an EMBL/GenBank/DDBJ whole genome shotgun (WGS) entry which is preliminary data.</text>
</comment>
<evidence type="ECO:0000256" key="2">
    <source>
        <dbReference type="ARBA" id="ARBA00022692"/>
    </source>
</evidence>
<keyword evidence="2 5" id="KW-0812">Transmembrane</keyword>
<feature type="transmembrane region" description="Helical" evidence="5">
    <location>
        <begin position="73"/>
        <end position="90"/>
    </location>
</feature>
<proteinExistence type="predicted"/>
<dbReference type="Proteomes" id="UP000249577">
    <property type="component" value="Unassembled WGS sequence"/>
</dbReference>
<evidence type="ECO:0000313" key="7">
    <source>
        <dbReference type="EMBL" id="PZQ17801.1"/>
    </source>
</evidence>
<evidence type="ECO:0000256" key="1">
    <source>
        <dbReference type="ARBA" id="ARBA00004141"/>
    </source>
</evidence>
<protein>
    <submittedName>
        <fullName evidence="7">NnrU family protein</fullName>
    </submittedName>
</protein>
<evidence type="ECO:0000256" key="4">
    <source>
        <dbReference type="ARBA" id="ARBA00023136"/>
    </source>
</evidence>
<dbReference type="AlphaFoldDB" id="A0A2W5KL59"/>
<dbReference type="GO" id="GO:0016020">
    <property type="term" value="C:membrane"/>
    <property type="evidence" value="ECO:0007669"/>
    <property type="project" value="UniProtKB-SubCell"/>
</dbReference>
<feature type="transmembrane region" description="Helical" evidence="5">
    <location>
        <begin position="120"/>
        <end position="140"/>
    </location>
</feature>
<name>A0A2W5KL59_ANCNO</name>
<dbReference type="Pfam" id="PF07298">
    <property type="entry name" value="NnrU"/>
    <property type="match status" value="1"/>
</dbReference>
<evidence type="ECO:0000313" key="8">
    <source>
        <dbReference type="Proteomes" id="UP000249577"/>
    </source>
</evidence>
<feature type="transmembrane region" description="Helical" evidence="5">
    <location>
        <begin position="160"/>
        <end position="182"/>
    </location>
</feature>
<evidence type="ECO:0000256" key="5">
    <source>
        <dbReference type="SAM" id="Phobius"/>
    </source>
</evidence>
<accession>A0A2W5KL59</accession>
<keyword evidence="4 5" id="KW-0472">Membrane</keyword>
<keyword evidence="3 5" id="KW-1133">Transmembrane helix</keyword>
<dbReference type="InterPro" id="IPR009915">
    <property type="entry name" value="NnrU_dom"/>
</dbReference>
<dbReference type="EMBL" id="QFPN01000002">
    <property type="protein sequence ID" value="PZQ17801.1"/>
    <property type="molecule type" value="Genomic_DNA"/>
</dbReference>
<gene>
    <name evidence="7" type="ORF">DI565_03420</name>
</gene>
<evidence type="ECO:0000259" key="6">
    <source>
        <dbReference type="Pfam" id="PF07298"/>
    </source>
</evidence>
<feature type="domain" description="NnrU" evidence="6">
    <location>
        <begin position="3"/>
        <end position="184"/>
    </location>
</feature>
<sequence>MILLVLGLVLFIGAHLFARARGPRAALVGRMGEGPYKALYSLVSLAGLALIVIGWRAAPFVEVWSPPVWTRHLALLLMWPAFVLLVSYRLPGHIRAKAKHPMLAAVKLWATAHLLANGDLAGILLFGSLLAWAVFARVALKKAERVEGAPPRPASWQNDLIAIVIGTALYLLFGAFLHPLLIGRSVFGA</sequence>
<evidence type="ECO:0000256" key="3">
    <source>
        <dbReference type="ARBA" id="ARBA00022989"/>
    </source>
</evidence>
<feature type="transmembrane region" description="Helical" evidence="5">
    <location>
        <begin position="42"/>
        <end position="61"/>
    </location>
</feature>
<reference evidence="7 8" key="1">
    <citation type="submission" date="2017-08" db="EMBL/GenBank/DDBJ databases">
        <title>Infants hospitalized years apart are colonized by the same room-sourced microbial strains.</title>
        <authorList>
            <person name="Brooks B."/>
            <person name="Olm M.R."/>
            <person name="Firek B.A."/>
            <person name="Baker R."/>
            <person name="Thomas B.C."/>
            <person name="Morowitz M.J."/>
            <person name="Banfield J.F."/>
        </authorList>
    </citation>
    <scope>NUCLEOTIDE SEQUENCE [LARGE SCALE GENOMIC DNA]</scope>
    <source>
        <strain evidence="7">S2_005_003_R2_43</strain>
    </source>
</reference>
<organism evidence="7 8">
    <name type="scientific">Ancylobacter novellus</name>
    <name type="common">Thiobacillus novellus</name>
    <dbReference type="NCBI Taxonomy" id="921"/>
    <lineage>
        <taxon>Bacteria</taxon>
        <taxon>Pseudomonadati</taxon>
        <taxon>Pseudomonadota</taxon>
        <taxon>Alphaproteobacteria</taxon>
        <taxon>Hyphomicrobiales</taxon>
        <taxon>Xanthobacteraceae</taxon>
        <taxon>Ancylobacter</taxon>
    </lineage>
</organism>